<keyword evidence="1 2" id="KW-0238">DNA-binding</keyword>
<feature type="DNA-binding region" description="H-T-H motif" evidence="2">
    <location>
        <begin position="36"/>
        <end position="55"/>
    </location>
</feature>
<gene>
    <name evidence="4" type="ORF">FHS18_003571</name>
</gene>
<accession>A0A7W5AZB8</accession>
<keyword evidence="5" id="KW-1185">Reference proteome</keyword>
<organism evidence="4 5">
    <name type="scientific">Paenibacillus phyllosphaerae</name>
    <dbReference type="NCBI Taxonomy" id="274593"/>
    <lineage>
        <taxon>Bacteria</taxon>
        <taxon>Bacillati</taxon>
        <taxon>Bacillota</taxon>
        <taxon>Bacilli</taxon>
        <taxon>Bacillales</taxon>
        <taxon>Paenibacillaceae</taxon>
        <taxon>Paenibacillus</taxon>
    </lineage>
</organism>
<evidence type="ECO:0000313" key="4">
    <source>
        <dbReference type="EMBL" id="MBB3111503.1"/>
    </source>
</evidence>
<dbReference type="GO" id="GO:0003677">
    <property type="term" value="F:DNA binding"/>
    <property type="evidence" value="ECO:0007669"/>
    <property type="project" value="UniProtKB-UniRule"/>
</dbReference>
<dbReference type="InterPro" id="IPR009057">
    <property type="entry name" value="Homeodomain-like_sf"/>
</dbReference>
<dbReference type="RefSeq" id="WP_246427718.1">
    <property type="nucleotide sequence ID" value="NZ_JACHXK010000007.1"/>
</dbReference>
<dbReference type="PROSITE" id="PS50977">
    <property type="entry name" value="HTH_TETR_2"/>
    <property type="match status" value="1"/>
</dbReference>
<evidence type="ECO:0000256" key="2">
    <source>
        <dbReference type="PROSITE-ProRule" id="PRU00335"/>
    </source>
</evidence>
<dbReference type="Proteomes" id="UP000570361">
    <property type="component" value="Unassembled WGS sequence"/>
</dbReference>
<sequence>MMNKNGLREIKREATAIALADAAYELAQERGLDGFIVDDVVQKAGYSRRTFANHFSCKEEAVAAAAISFKNVSEAEALMREIPAETTPLEIFYRLMKMQLVEAHIWKLRELVSLSKRFPTVEPYMLSAFHRLQLSAEEAVSTVSQGRYPSMYTHMLAGAVYGAVLPILEGNVKLRLPGELAADDPEAVTFEQYLETMFGYLRGGF</sequence>
<dbReference type="AlphaFoldDB" id="A0A7W5AZB8"/>
<dbReference type="SUPFAM" id="SSF46689">
    <property type="entry name" value="Homeodomain-like"/>
    <property type="match status" value="1"/>
</dbReference>
<dbReference type="Pfam" id="PF00440">
    <property type="entry name" value="TetR_N"/>
    <property type="match status" value="1"/>
</dbReference>
<dbReference type="Gene3D" id="1.10.357.10">
    <property type="entry name" value="Tetracycline Repressor, domain 2"/>
    <property type="match status" value="1"/>
</dbReference>
<evidence type="ECO:0000256" key="1">
    <source>
        <dbReference type="ARBA" id="ARBA00023125"/>
    </source>
</evidence>
<proteinExistence type="predicted"/>
<dbReference type="EMBL" id="JACHXK010000007">
    <property type="protein sequence ID" value="MBB3111503.1"/>
    <property type="molecule type" value="Genomic_DNA"/>
</dbReference>
<comment type="caution">
    <text evidence="4">The sequence shown here is derived from an EMBL/GenBank/DDBJ whole genome shotgun (WGS) entry which is preliminary data.</text>
</comment>
<evidence type="ECO:0000313" key="5">
    <source>
        <dbReference type="Proteomes" id="UP000570361"/>
    </source>
</evidence>
<name>A0A7W5AZB8_9BACL</name>
<reference evidence="4 5" key="1">
    <citation type="submission" date="2020-08" db="EMBL/GenBank/DDBJ databases">
        <title>Genomic Encyclopedia of Type Strains, Phase III (KMG-III): the genomes of soil and plant-associated and newly described type strains.</title>
        <authorList>
            <person name="Whitman W."/>
        </authorList>
    </citation>
    <scope>NUCLEOTIDE SEQUENCE [LARGE SCALE GENOMIC DNA]</scope>
    <source>
        <strain evidence="4 5">CECT 5862</strain>
    </source>
</reference>
<protein>
    <submittedName>
        <fullName evidence="4">AcrR family transcriptional regulator</fullName>
    </submittedName>
</protein>
<feature type="domain" description="HTH tetR-type" evidence="3">
    <location>
        <begin position="13"/>
        <end position="73"/>
    </location>
</feature>
<dbReference type="InterPro" id="IPR001647">
    <property type="entry name" value="HTH_TetR"/>
</dbReference>
<evidence type="ECO:0000259" key="3">
    <source>
        <dbReference type="PROSITE" id="PS50977"/>
    </source>
</evidence>